<dbReference type="CDD" id="cd18773">
    <property type="entry name" value="PDC1_HK_sensor"/>
    <property type="match status" value="1"/>
</dbReference>
<protein>
    <submittedName>
        <fullName evidence="9">Methyl-accepting chemotaxis protein</fullName>
    </submittedName>
</protein>
<dbReference type="CDD" id="cd11386">
    <property type="entry name" value="MCP_signal"/>
    <property type="match status" value="1"/>
</dbReference>
<reference evidence="9 10" key="2">
    <citation type="submission" date="2023-12" db="EMBL/GenBank/DDBJ databases">
        <authorList>
            <consortium name="Cladostephus spongiosus"/>
            <person name="Lorente B."/>
            <person name="Cabral C."/>
            <person name="Frias J."/>
            <person name="Faria J."/>
            <person name="Toubarro D."/>
        </authorList>
    </citation>
    <scope>NUCLEOTIDE SEQUENCE [LARGE SCALE GENOMIC DNA]</scope>
    <source>
        <strain evidence="9 10">ZMCS4</strain>
    </source>
</reference>
<proteinExistence type="inferred from homology"/>
<dbReference type="PANTHER" id="PTHR32089:SF55">
    <property type="entry name" value="METHYL ACCEPTING SENSORY TRANSDUCER WITH CACHE_2 SMALL MOLECULE BINDING DOMAIN"/>
    <property type="match status" value="1"/>
</dbReference>
<feature type="domain" description="Methyl-accepting transducer" evidence="7">
    <location>
        <begin position="364"/>
        <end position="600"/>
    </location>
</feature>
<gene>
    <name evidence="9" type="ORF">SNR37_001162</name>
</gene>
<feature type="domain" description="HAMP" evidence="8">
    <location>
        <begin position="305"/>
        <end position="359"/>
    </location>
</feature>
<keyword evidence="6" id="KW-0812">Transmembrane</keyword>
<accession>A0ABU7GBJ0</accession>
<comment type="subcellular location">
    <subcellularLocation>
        <location evidence="1">Membrane</location>
    </subcellularLocation>
</comment>
<organism evidence="9 10">
    <name type="scientific">Agarivorans aestuarii</name>
    <dbReference type="NCBI Taxonomy" id="1563703"/>
    <lineage>
        <taxon>Bacteria</taxon>
        <taxon>Pseudomonadati</taxon>
        <taxon>Pseudomonadota</taxon>
        <taxon>Gammaproteobacteria</taxon>
        <taxon>Alteromonadales</taxon>
        <taxon>Alteromonadaceae</taxon>
        <taxon>Agarivorans</taxon>
    </lineage>
</organism>
<dbReference type="EMBL" id="JAYDYW010000016">
    <property type="protein sequence ID" value="MEE1675835.1"/>
    <property type="molecule type" value="Genomic_DNA"/>
</dbReference>
<dbReference type="SMART" id="SM00283">
    <property type="entry name" value="MA"/>
    <property type="match status" value="1"/>
</dbReference>
<dbReference type="InterPro" id="IPR004089">
    <property type="entry name" value="MCPsignal_dom"/>
</dbReference>
<dbReference type="SUPFAM" id="SSF58104">
    <property type="entry name" value="Methyl-accepting chemotaxis protein (MCP) signaling domain"/>
    <property type="match status" value="1"/>
</dbReference>
<keyword evidence="2 4" id="KW-0807">Transducer</keyword>
<feature type="transmembrane region" description="Helical" evidence="6">
    <location>
        <begin position="12"/>
        <end position="33"/>
    </location>
</feature>
<evidence type="ECO:0000259" key="8">
    <source>
        <dbReference type="PROSITE" id="PS50885"/>
    </source>
</evidence>
<dbReference type="Gene3D" id="3.30.450.20">
    <property type="entry name" value="PAS domain"/>
    <property type="match status" value="2"/>
</dbReference>
<evidence type="ECO:0000256" key="4">
    <source>
        <dbReference type="PROSITE-ProRule" id="PRU00284"/>
    </source>
</evidence>
<dbReference type="PANTHER" id="PTHR32089">
    <property type="entry name" value="METHYL-ACCEPTING CHEMOTAXIS PROTEIN MCPB"/>
    <property type="match status" value="1"/>
</dbReference>
<sequence length="636" mass="69066">MNRFGFKSSLLSAMASMLVLSLLVTSYLSYTLIKDQITDSLLRDIHHTIDQKTQEIETSFQRTTDAVNQLAKLYKEKGITDNHVAMTEYTARLGGVYKVIIGFDDGSSFVSKASESFPNGVGRLDKYDPRTRPWYKAAKRSSSLSLSDVFFTRSDGVPMVGVMHPIDKGIIMADLRFDHLQKELSSLGEIAGASGLVLDKSGLVLASTNEQVKQKDNIAEVDVFAGVYQGIIGQDEAIQTVEVNGQTTLFVSQRVKLLGNNEWYVMIAVDEAVAFAPLKATSYKMASIITAATLVSVVILLLVLNQLYQPIIKLRNLVTELGEGSGDLTQRLEVKTDDDIGIIAKGINGFIVQLQTMLLEINAARSKLSTGIDTLDKHSKSSSDILQQHTNETTQIVAAIEELSNTAELVAGNTSAAAKYTTEANQSGEDSVQTIKSTQQKIEALASEIHETSSNVENMNNETSSIQNIVEVIGSIAEQTNLLALNASIEAARAGDQGRGFAVVADEVRALASRTQSSTSEIEQALAKLKQEASLVVSSIGSTENTCSDTVDEADKTSTSLQKLGDFIHQINELNSQVSTSASEQNIVIQEINKSMHQIHDMVEKLNSEGQSQRSETQSIAAINHELGTMISQFKL</sequence>
<feature type="transmembrane region" description="Helical" evidence="6">
    <location>
        <begin position="288"/>
        <end position="308"/>
    </location>
</feature>
<evidence type="ECO:0000256" key="2">
    <source>
        <dbReference type="ARBA" id="ARBA00023224"/>
    </source>
</evidence>
<evidence type="ECO:0000313" key="9">
    <source>
        <dbReference type="EMBL" id="MEE1675835.1"/>
    </source>
</evidence>
<dbReference type="InterPro" id="IPR003660">
    <property type="entry name" value="HAMP_dom"/>
</dbReference>
<keyword evidence="5" id="KW-0175">Coiled coil</keyword>
<dbReference type="PROSITE" id="PS50111">
    <property type="entry name" value="CHEMOTAXIS_TRANSDUC_2"/>
    <property type="match status" value="1"/>
</dbReference>
<dbReference type="Gene3D" id="1.10.287.950">
    <property type="entry name" value="Methyl-accepting chemotaxis protein"/>
    <property type="match status" value="1"/>
</dbReference>
<evidence type="ECO:0000256" key="1">
    <source>
        <dbReference type="ARBA" id="ARBA00004370"/>
    </source>
</evidence>
<evidence type="ECO:0000313" key="10">
    <source>
        <dbReference type="Proteomes" id="UP001310248"/>
    </source>
</evidence>
<dbReference type="PROSITE" id="PS50885">
    <property type="entry name" value="HAMP"/>
    <property type="match status" value="1"/>
</dbReference>
<keyword evidence="6" id="KW-1133">Transmembrane helix</keyword>
<feature type="coiled-coil region" evidence="5">
    <location>
        <begin position="435"/>
        <end position="462"/>
    </location>
</feature>
<dbReference type="RefSeq" id="WP_163132869.1">
    <property type="nucleotide sequence ID" value="NZ_JAYDYW010000016.1"/>
</dbReference>
<evidence type="ECO:0000256" key="3">
    <source>
        <dbReference type="ARBA" id="ARBA00029447"/>
    </source>
</evidence>
<dbReference type="CDD" id="cd06225">
    <property type="entry name" value="HAMP"/>
    <property type="match status" value="1"/>
</dbReference>
<keyword evidence="6" id="KW-0472">Membrane</keyword>
<dbReference type="Pfam" id="PF00672">
    <property type="entry name" value="HAMP"/>
    <property type="match status" value="1"/>
</dbReference>
<dbReference type="Pfam" id="PF00015">
    <property type="entry name" value="MCPsignal"/>
    <property type="match status" value="1"/>
</dbReference>
<dbReference type="SMART" id="SM00304">
    <property type="entry name" value="HAMP"/>
    <property type="match status" value="1"/>
</dbReference>
<reference evidence="10" key="1">
    <citation type="submission" date="2023-07" db="EMBL/GenBank/DDBJ databases">
        <title>Draft genome sequence of Agarivorans aestuarii strain ZMCS4, a CAZymes producing bacteria isolated from the marine brown algae Clodostephus spongiosus.</title>
        <authorList>
            <person name="Lorente B."/>
            <person name="Cabral C."/>
            <person name="Frias J."/>
            <person name="Faria J."/>
            <person name="Toubarro D."/>
        </authorList>
    </citation>
    <scope>NUCLEOTIDE SEQUENCE [LARGE SCALE GENOMIC DNA]</scope>
    <source>
        <strain evidence="10">ZMCS4</strain>
    </source>
</reference>
<comment type="similarity">
    <text evidence="3">Belongs to the methyl-accepting chemotaxis (MCP) protein family.</text>
</comment>
<name>A0ABU7GBJ0_9ALTE</name>
<evidence type="ECO:0000256" key="5">
    <source>
        <dbReference type="SAM" id="Coils"/>
    </source>
</evidence>
<comment type="caution">
    <text evidence="9">The sequence shown here is derived from an EMBL/GenBank/DDBJ whole genome shotgun (WGS) entry which is preliminary data.</text>
</comment>
<keyword evidence="10" id="KW-1185">Reference proteome</keyword>
<dbReference type="Proteomes" id="UP001310248">
    <property type="component" value="Unassembled WGS sequence"/>
</dbReference>
<evidence type="ECO:0000259" key="7">
    <source>
        <dbReference type="PROSITE" id="PS50111"/>
    </source>
</evidence>
<evidence type="ECO:0000256" key="6">
    <source>
        <dbReference type="SAM" id="Phobius"/>
    </source>
</evidence>